<organism evidence="11 12">
    <name type="scientific">Lautropia mirabilis ATCC 51599</name>
    <dbReference type="NCBI Taxonomy" id="887898"/>
    <lineage>
        <taxon>Bacteria</taxon>
        <taxon>Pseudomonadati</taxon>
        <taxon>Pseudomonadota</taxon>
        <taxon>Betaproteobacteria</taxon>
        <taxon>Burkholderiales</taxon>
        <taxon>Burkholderiaceae</taxon>
        <taxon>Lautropia</taxon>
    </lineage>
</organism>
<dbReference type="EC" id="2.7.7.59" evidence="7"/>
<feature type="compositionally biased region" description="Low complexity" evidence="8">
    <location>
        <begin position="103"/>
        <end position="120"/>
    </location>
</feature>
<dbReference type="InterPro" id="IPR006674">
    <property type="entry name" value="HD_domain"/>
</dbReference>
<dbReference type="SUPFAM" id="SSF81593">
    <property type="entry name" value="Nucleotidyltransferase substrate binding subunit/domain"/>
    <property type="match status" value="1"/>
</dbReference>
<comment type="function">
    <text evidence="7">Modifies, by uridylylation and deuridylylation, the PII regulatory proteins (GlnB and homologs), in response to the nitrogen status of the cell that GlnD senses through the glutamine level. Under low glutamine levels, catalyzes the conversion of the PII proteins and UTP to PII-UMP and PPi, while under higher glutamine levels, GlnD hydrolyzes PII-UMP to PII and UMP (deuridylylation). Thus, controls uridylylation state and activity of the PII proteins, and plays an important role in the regulation of nitrogen metabolism.</text>
</comment>
<keyword evidence="1 7" id="KW-0808">Transferase</keyword>
<dbReference type="GO" id="GO:0008773">
    <property type="term" value="F:[protein-PII] uridylyltransferase activity"/>
    <property type="evidence" value="ECO:0007669"/>
    <property type="project" value="UniProtKB-UniRule"/>
</dbReference>
<dbReference type="PIRSF" id="PIRSF006288">
    <property type="entry name" value="PII_uridyltransf"/>
    <property type="match status" value="1"/>
</dbReference>
<comment type="caution">
    <text evidence="7">Lacks conserved residue(s) required for the propagation of feature annotation.</text>
</comment>
<evidence type="ECO:0000256" key="2">
    <source>
        <dbReference type="ARBA" id="ARBA00022695"/>
    </source>
</evidence>
<dbReference type="GO" id="GO:0006808">
    <property type="term" value="P:regulation of nitrogen utilization"/>
    <property type="evidence" value="ECO:0007669"/>
    <property type="project" value="UniProtKB-UniRule"/>
</dbReference>
<dbReference type="NCBIfam" id="TIGR01693">
    <property type="entry name" value="UTase_glnD"/>
    <property type="match status" value="1"/>
</dbReference>
<evidence type="ECO:0000259" key="9">
    <source>
        <dbReference type="PROSITE" id="PS51671"/>
    </source>
</evidence>
<evidence type="ECO:0000313" key="11">
    <source>
        <dbReference type="EMBL" id="EFV95467.1"/>
    </source>
</evidence>
<dbReference type="STRING" id="887898.HMPREF0551_0955"/>
<comment type="caution">
    <text evidence="11">The sequence shown here is derived from an EMBL/GenBank/DDBJ whole genome shotgun (WGS) entry which is preliminary data.</text>
</comment>
<dbReference type="CDD" id="cd04900">
    <property type="entry name" value="ACT_UUR-like_1"/>
    <property type="match status" value="1"/>
</dbReference>
<dbReference type="InterPro" id="IPR043519">
    <property type="entry name" value="NT_sf"/>
</dbReference>
<dbReference type="CDD" id="cd05401">
    <property type="entry name" value="NT_GlnE_GlnD_like"/>
    <property type="match status" value="1"/>
</dbReference>
<feature type="domain" description="ACT" evidence="9">
    <location>
        <begin position="711"/>
        <end position="791"/>
    </location>
</feature>
<dbReference type="SMART" id="SM00471">
    <property type="entry name" value="HDc"/>
    <property type="match status" value="1"/>
</dbReference>
<feature type="region of interest" description="Disordered" evidence="8">
    <location>
        <begin position="75"/>
        <end position="120"/>
    </location>
</feature>
<dbReference type="PROSITE" id="PS51671">
    <property type="entry name" value="ACT"/>
    <property type="match status" value="2"/>
</dbReference>
<sequence>MRTARIERFRADQRIGLLMHGLARDTDHLLKKLWKLADMPPDWALFAVGGYGRGELQPASDVDLLLLAPEPEQARNAAATSANTVPPVPQASPANSPSVGAHDTPSASAPADATTASPAPALSDDTIAHIERFIGACWDIGLEIGHSVRTPAQCAQAAREDITAMTALLERRQLTGHRRAARQLSEAMAGQLQLPLFLRDKLLEMRQRHQKYEDTPYSLEPNCKESPGALRDLQVVAWISRAAGFGQAWVSLVRAGVIEPLEASQLQRYERLLKRIRAWLHILSGRREDRLIFDLQPAVAQAMHLKGEGPRALSEKLMQQYYLAAKGITQLSTLLLQSLEIRLLRQHPGPARRLDDHFDQIDDQLDLRNPQDFERDPRLILRAFRVLQQNRSLNGMTVRTLRALWHARFRIDGAYRHDPINRACFLAILQTPPGITHTLRLMNQWSVLGRYLAPFRHIVGRMQHDLFHVYTVDQHTLMVVRNLRRFMMAEHVHEYPFCSQLMSDFESPWLLIVAALFHDIAKGRGGDHSKLGERDVLRFCRTHGITGDDQRLLGFLVREHLTMSMTAQKRDLADPEVIAEFAQRVQTPRRLTALYLLTVADIRGTSARVWNAWKGKLLEDLYRATLAYLSGHTTRPATQMDVRRQAAAGLLRERGIPDDAYQAFWNTLDIGYFLRHDPQDLAWHTEMLHAHADERRTSVHTRASGVGDGIEFLIFTMDKPALFARICRFFDQQRLSILEARVHTTRHGMALDSFEVMTTDQRRLPPEQLTRLEAELTRLLDAPLDPGQLKPAGPSRLSRRSRAFPLPPRIDLRPDEAGQRYLLSITATDRPGLLYDLARILANNAVELFGARIATLGERAEDSFTIGSDNLHTEAERLKLEKELLEIL</sequence>
<keyword evidence="3" id="KW-0677">Repeat</keyword>
<dbReference type="SUPFAM" id="SSF81301">
    <property type="entry name" value="Nucleotidyltransferase"/>
    <property type="match status" value="2"/>
</dbReference>
<comment type="catalytic activity">
    <reaction evidence="7">
        <text>[protein-PII]-uridylyl-L-tyrosine + H2O = [protein-PII]-L-tyrosine + UMP + H(+)</text>
        <dbReference type="Rhea" id="RHEA:48600"/>
        <dbReference type="Rhea" id="RHEA-COMP:12147"/>
        <dbReference type="Rhea" id="RHEA-COMP:12148"/>
        <dbReference type="ChEBI" id="CHEBI:15377"/>
        <dbReference type="ChEBI" id="CHEBI:15378"/>
        <dbReference type="ChEBI" id="CHEBI:46858"/>
        <dbReference type="ChEBI" id="CHEBI:57865"/>
        <dbReference type="ChEBI" id="CHEBI:90602"/>
    </reaction>
</comment>
<dbReference type="PROSITE" id="PS51831">
    <property type="entry name" value="HD"/>
    <property type="match status" value="1"/>
</dbReference>
<dbReference type="Pfam" id="PF01966">
    <property type="entry name" value="HD"/>
    <property type="match status" value="1"/>
</dbReference>
<dbReference type="Gene3D" id="1.10.3210.10">
    <property type="entry name" value="Hypothetical protein af1432"/>
    <property type="match status" value="1"/>
</dbReference>
<dbReference type="InterPro" id="IPR003607">
    <property type="entry name" value="HD/PDEase_dom"/>
</dbReference>
<dbReference type="GO" id="GO:0008081">
    <property type="term" value="F:phosphoric diester hydrolase activity"/>
    <property type="evidence" value="ECO:0007669"/>
    <property type="project" value="UniProtKB-UniRule"/>
</dbReference>
<protein>
    <recommendedName>
        <fullName evidence="7">Bifunctional uridylyltransferase/uridylyl-removing enzyme</fullName>
        <shortName evidence="7">UTase/UR</shortName>
    </recommendedName>
    <alternativeName>
        <fullName evidence="7">Bifunctional [protein-PII] modification enzyme</fullName>
    </alternativeName>
    <alternativeName>
        <fullName evidence="7">Bifunctional nitrogen sensor protein</fullName>
    </alternativeName>
    <domain>
        <recommendedName>
            <fullName evidence="7">[Protein-PII] uridylyltransferase</fullName>
            <shortName evidence="7">PII uridylyltransferase</shortName>
            <shortName evidence="7">UTase</shortName>
            <ecNumber evidence="7">2.7.7.59</ecNumber>
        </recommendedName>
    </domain>
    <domain>
        <recommendedName>
            <fullName evidence="7">[Protein-PII]-UMP uridylyl-removing enzyme</fullName>
            <shortName evidence="7">UR</shortName>
            <ecNumber evidence="7">3.1.4.-</ecNumber>
        </recommendedName>
    </domain>
</protein>
<feature type="region of interest" description="Uridylyltransferase" evidence="7">
    <location>
        <begin position="1"/>
        <end position="353"/>
    </location>
</feature>
<evidence type="ECO:0000256" key="4">
    <source>
        <dbReference type="ARBA" id="ARBA00022801"/>
    </source>
</evidence>
<dbReference type="HAMAP" id="MF_00277">
    <property type="entry name" value="PII_uridylyl_transf"/>
    <property type="match status" value="1"/>
</dbReference>
<dbReference type="InterPro" id="IPR002934">
    <property type="entry name" value="Polymerase_NTP_transf_dom"/>
</dbReference>
<evidence type="ECO:0000256" key="1">
    <source>
        <dbReference type="ARBA" id="ARBA00022679"/>
    </source>
</evidence>
<dbReference type="PANTHER" id="PTHR47320:SF1">
    <property type="entry name" value="BIFUNCTIONAL URIDYLYLTRANSFERASE_URIDYLYL-REMOVING ENZYME"/>
    <property type="match status" value="1"/>
</dbReference>
<keyword evidence="2 7" id="KW-0548">Nucleotidyltransferase</keyword>
<reference evidence="11 12" key="1">
    <citation type="submission" date="2010-12" db="EMBL/GenBank/DDBJ databases">
        <authorList>
            <person name="Muzny D."/>
            <person name="Qin X."/>
            <person name="Deng J."/>
            <person name="Jiang H."/>
            <person name="Liu Y."/>
            <person name="Qu J."/>
            <person name="Song X.-Z."/>
            <person name="Zhang L."/>
            <person name="Thornton R."/>
            <person name="Coyle M."/>
            <person name="Francisco L."/>
            <person name="Jackson L."/>
            <person name="Javaid M."/>
            <person name="Korchina V."/>
            <person name="Kovar C."/>
            <person name="Mata R."/>
            <person name="Mathew T."/>
            <person name="Ngo R."/>
            <person name="Nguyen L."/>
            <person name="Nguyen N."/>
            <person name="Okwuonu G."/>
            <person name="Ongeri F."/>
            <person name="Pham C."/>
            <person name="Simmons D."/>
            <person name="Wilczek-Boney K."/>
            <person name="Hale W."/>
            <person name="Jakkamsetti A."/>
            <person name="Pham P."/>
            <person name="Ruth R."/>
            <person name="San Lucas F."/>
            <person name="Warren J."/>
            <person name="Zhang J."/>
            <person name="Zhao Z."/>
            <person name="Zhou C."/>
            <person name="Zhu D."/>
            <person name="Lee S."/>
            <person name="Bess C."/>
            <person name="Blankenburg K."/>
            <person name="Forbes L."/>
            <person name="Fu Q."/>
            <person name="Gubbala S."/>
            <person name="Hirani K."/>
            <person name="Jayaseelan J.C."/>
            <person name="Lara F."/>
            <person name="Munidasa M."/>
            <person name="Palculict T."/>
            <person name="Patil S."/>
            <person name="Pu L.-L."/>
            <person name="Saada N."/>
            <person name="Tang L."/>
            <person name="Weissenberger G."/>
            <person name="Zhu Y."/>
            <person name="Hemphill L."/>
            <person name="Shang Y."/>
            <person name="Youmans B."/>
            <person name="Ayvaz T."/>
            <person name="Ross M."/>
            <person name="Santibanez J."/>
            <person name="Aqrawi P."/>
            <person name="Gross S."/>
            <person name="Joshi V."/>
            <person name="Fowler G."/>
            <person name="Nazareth L."/>
            <person name="Reid J."/>
            <person name="Worley K."/>
            <person name="Petrosino J."/>
            <person name="Highlander S."/>
            <person name="Gibbs R."/>
        </authorList>
    </citation>
    <scope>NUCLEOTIDE SEQUENCE [LARGE SCALE GENOMIC DNA]</scope>
    <source>
        <strain evidence="11 12">ATCC 51599</strain>
    </source>
</reference>
<evidence type="ECO:0000256" key="7">
    <source>
        <dbReference type="HAMAP-Rule" id="MF_00277"/>
    </source>
</evidence>
<comment type="catalytic activity">
    <reaction evidence="7">
        <text>[protein-PII]-L-tyrosine + UTP = [protein-PII]-uridylyl-L-tyrosine + diphosphate</text>
        <dbReference type="Rhea" id="RHEA:13673"/>
        <dbReference type="Rhea" id="RHEA-COMP:12147"/>
        <dbReference type="Rhea" id="RHEA-COMP:12148"/>
        <dbReference type="ChEBI" id="CHEBI:33019"/>
        <dbReference type="ChEBI" id="CHEBI:46398"/>
        <dbReference type="ChEBI" id="CHEBI:46858"/>
        <dbReference type="ChEBI" id="CHEBI:90602"/>
        <dbReference type="EC" id="2.7.7.59"/>
    </reaction>
</comment>
<feature type="domain" description="ACT" evidence="9">
    <location>
        <begin position="822"/>
        <end position="888"/>
    </location>
</feature>
<dbReference type="EMBL" id="AEQP01000003">
    <property type="protein sequence ID" value="EFV95467.1"/>
    <property type="molecule type" value="Genomic_DNA"/>
</dbReference>
<dbReference type="EC" id="3.1.4.-" evidence="7"/>
<dbReference type="InterPro" id="IPR002912">
    <property type="entry name" value="ACT_dom"/>
</dbReference>
<keyword evidence="12" id="KW-1185">Reference proteome</keyword>
<dbReference type="InterPro" id="IPR045865">
    <property type="entry name" value="ACT-like_dom_sf"/>
</dbReference>
<feature type="domain" description="HD" evidence="10">
    <location>
        <begin position="472"/>
        <end position="594"/>
    </location>
</feature>
<evidence type="ECO:0000256" key="3">
    <source>
        <dbReference type="ARBA" id="ARBA00022737"/>
    </source>
</evidence>
<accession>E7RVY4</accession>
<dbReference type="AlphaFoldDB" id="E7RVY4"/>
<dbReference type="InterPro" id="IPR010043">
    <property type="entry name" value="UTase/UR"/>
</dbReference>
<evidence type="ECO:0000313" key="12">
    <source>
        <dbReference type="Proteomes" id="UP000011021"/>
    </source>
</evidence>
<dbReference type="SUPFAM" id="SSF55021">
    <property type="entry name" value="ACT-like"/>
    <property type="match status" value="2"/>
</dbReference>
<proteinExistence type="inferred from homology"/>
<dbReference type="Pfam" id="PF08335">
    <property type="entry name" value="GlnD_UR_UTase"/>
    <property type="match status" value="1"/>
</dbReference>
<dbReference type="eggNOG" id="COG2844">
    <property type="taxonomic scope" value="Bacteria"/>
</dbReference>
<keyword evidence="6 7" id="KW-0511">Multifunctional enzyme</keyword>
<comment type="activity regulation">
    <text evidence="7">Uridylyltransferase (UTase) activity is inhibited by glutamine, while glutamine activates uridylyl-removing (UR) activity.</text>
</comment>
<evidence type="ECO:0000256" key="5">
    <source>
        <dbReference type="ARBA" id="ARBA00022842"/>
    </source>
</evidence>
<dbReference type="CDD" id="cd04899">
    <property type="entry name" value="ACT_ACR-UUR-like_2"/>
    <property type="match status" value="1"/>
</dbReference>
<evidence type="ECO:0000259" key="10">
    <source>
        <dbReference type="PROSITE" id="PS51831"/>
    </source>
</evidence>
<dbReference type="HOGENOM" id="CLU_012833_0_0_4"/>
<dbReference type="CDD" id="cd00077">
    <property type="entry name" value="HDc"/>
    <property type="match status" value="1"/>
</dbReference>
<comment type="domain">
    <text evidence="7">Has four distinct domains: an N-terminal nucleotidyltransferase (NT) domain responsible for UTase activity, a central HD domain that encodes UR activity, and two C-terminal ACT domains that seem to have a role in glutamine sensing.</text>
</comment>
<comment type="cofactor">
    <cofactor evidence="7">
        <name>Mg(2+)</name>
        <dbReference type="ChEBI" id="CHEBI:18420"/>
    </cofactor>
</comment>
<dbReference type="Proteomes" id="UP000011021">
    <property type="component" value="Unassembled WGS sequence"/>
</dbReference>
<keyword evidence="4 7" id="KW-0378">Hydrolase</keyword>
<evidence type="ECO:0000256" key="6">
    <source>
        <dbReference type="ARBA" id="ARBA00023268"/>
    </source>
</evidence>
<keyword evidence="5 7" id="KW-0460">Magnesium</keyword>
<name>E7RVY4_9BURK</name>
<dbReference type="SUPFAM" id="SSF109604">
    <property type="entry name" value="HD-domain/PDEase-like"/>
    <property type="match status" value="1"/>
</dbReference>
<gene>
    <name evidence="7 11" type="primary">glnD</name>
    <name evidence="11" type="ORF">HMPREF0551_0955</name>
</gene>
<comment type="similarity">
    <text evidence="7">Belongs to the GlnD family.</text>
</comment>
<evidence type="ECO:0000256" key="8">
    <source>
        <dbReference type="SAM" id="MobiDB-lite"/>
    </source>
</evidence>
<dbReference type="NCBIfam" id="NF002837">
    <property type="entry name" value="PRK03059.1"/>
    <property type="match status" value="1"/>
</dbReference>
<dbReference type="PANTHER" id="PTHR47320">
    <property type="entry name" value="BIFUNCTIONAL URIDYLYLTRANSFERASE/URIDYLYL-REMOVING ENZYME"/>
    <property type="match status" value="1"/>
</dbReference>
<dbReference type="Pfam" id="PF01909">
    <property type="entry name" value="NTP_transf_2"/>
    <property type="match status" value="1"/>
</dbReference>
<dbReference type="InterPro" id="IPR013546">
    <property type="entry name" value="PII_UdlTrfase/GS_AdlTrfase"/>
</dbReference>